<protein>
    <submittedName>
        <fullName evidence="5">Uncharacterized protein</fullName>
    </submittedName>
</protein>
<evidence type="ECO:0000256" key="4">
    <source>
        <dbReference type="SAM" id="MobiDB-lite"/>
    </source>
</evidence>
<dbReference type="PANTHER" id="PTHR11808">
    <property type="entry name" value="TRANS-SULFURATION ENZYME FAMILY MEMBER"/>
    <property type="match status" value="1"/>
</dbReference>
<evidence type="ECO:0000256" key="3">
    <source>
        <dbReference type="RuleBase" id="RU362118"/>
    </source>
</evidence>
<accession>A0A7G6T1E4</accession>
<dbReference type="AlphaFoldDB" id="A0A7G6T1E4"/>
<dbReference type="GO" id="GO:0030170">
    <property type="term" value="F:pyridoxal phosphate binding"/>
    <property type="evidence" value="ECO:0007669"/>
    <property type="project" value="InterPro"/>
</dbReference>
<dbReference type="EMBL" id="CP050296">
    <property type="protein sequence ID" value="QND60576.1"/>
    <property type="molecule type" value="Genomic_DNA"/>
</dbReference>
<dbReference type="Gene3D" id="3.90.1150.10">
    <property type="entry name" value="Aspartate Aminotransferase, domain 1"/>
    <property type="match status" value="1"/>
</dbReference>
<comment type="similarity">
    <text evidence="3">Belongs to the trans-sulfuration enzymes family.</text>
</comment>
<evidence type="ECO:0000256" key="1">
    <source>
        <dbReference type="ARBA" id="ARBA00001933"/>
    </source>
</evidence>
<dbReference type="PANTHER" id="PTHR11808:SF80">
    <property type="entry name" value="CYSTATHIONINE GAMMA-LYASE"/>
    <property type="match status" value="1"/>
</dbReference>
<evidence type="ECO:0000313" key="5">
    <source>
        <dbReference type="EMBL" id="QND60576.1"/>
    </source>
</evidence>
<feature type="region of interest" description="Disordered" evidence="4">
    <location>
        <begin position="109"/>
        <end position="145"/>
    </location>
</feature>
<gene>
    <name evidence="5" type="ORF">HB778_31655</name>
</gene>
<name>A0A7G6T1E4_9HYPH</name>
<evidence type="ECO:0000313" key="6">
    <source>
        <dbReference type="Proteomes" id="UP000515465"/>
    </source>
</evidence>
<dbReference type="Pfam" id="PF01053">
    <property type="entry name" value="Cys_Met_Meta_PP"/>
    <property type="match status" value="1"/>
</dbReference>
<comment type="cofactor">
    <cofactor evidence="1 3">
        <name>pyridoxal 5'-phosphate</name>
        <dbReference type="ChEBI" id="CHEBI:597326"/>
    </cofactor>
</comment>
<sequence length="145" mass="15888">MHSATKYIGGHSRSTLRLLVGTPRAADTLPLCFWTSGGRPSGDEYGTLPIRMPAHWEGAQKVAQALASHPRVEKVLFPGLQDDPGHESGYAANERLGSDAFLHRRRWNRCRDGRGQPPRACRPGDKPGPNAFPDRASPVRRGSQV</sequence>
<organism evidence="5 6">
    <name type="scientific">Mesorhizobium huakuii</name>
    <dbReference type="NCBI Taxonomy" id="28104"/>
    <lineage>
        <taxon>Bacteria</taxon>
        <taxon>Pseudomonadati</taxon>
        <taxon>Pseudomonadota</taxon>
        <taxon>Alphaproteobacteria</taxon>
        <taxon>Hyphomicrobiales</taxon>
        <taxon>Phyllobacteriaceae</taxon>
        <taxon>Mesorhizobium</taxon>
    </lineage>
</organism>
<dbReference type="InterPro" id="IPR015422">
    <property type="entry name" value="PyrdxlP-dep_Trfase_small"/>
</dbReference>
<dbReference type="SUPFAM" id="SSF53383">
    <property type="entry name" value="PLP-dependent transferases"/>
    <property type="match status" value="1"/>
</dbReference>
<keyword evidence="2 3" id="KW-0663">Pyridoxal phosphate</keyword>
<dbReference type="GO" id="GO:0019346">
    <property type="term" value="P:transsulfuration"/>
    <property type="evidence" value="ECO:0007669"/>
    <property type="project" value="InterPro"/>
</dbReference>
<evidence type="ECO:0000256" key="2">
    <source>
        <dbReference type="ARBA" id="ARBA00022898"/>
    </source>
</evidence>
<proteinExistence type="inferred from homology"/>
<dbReference type="Proteomes" id="UP000515465">
    <property type="component" value="Chromosome"/>
</dbReference>
<reference evidence="6" key="1">
    <citation type="journal article" date="2020" name="Mol. Plant Microbe">
        <title>Rhizobial microsymbionts of the narrowly endemic Oxytropis species growing in Kamchatka are characterized by significant genetic diversity and possess a set of genes that are associated with T3SS and T6SS secretion systems and can affect the development of symbiosis.</title>
        <authorList>
            <person name="Safronova V."/>
            <person name="Guro P."/>
            <person name="Sazanova A."/>
            <person name="Kuznetsova I."/>
            <person name="Belimov A."/>
            <person name="Yakubov V."/>
            <person name="Chirak E."/>
            <person name="Afonin A."/>
            <person name="Gogolev Y."/>
            <person name="Andronov E."/>
            <person name="Tikhonovich I."/>
        </authorList>
    </citation>
    <scope>NUCLEOTIDE SEQUENCE [LARGE SCALE GENOMIC DNA]</scope>
    <source>
        <strain evidence="6">583</strain>
    </source>
</reference>
<dbReference type="RefSeq" id="WP_183459612.1">
    <property type="nucleotide sequence ID" value="NZ_CP050296.1"/>
</dbReference>
<dbReference type="GO" id="GO:0016846">
    <property type="term" value="F:carbon-sulfur lyase activity"/>
    <property type="evidence" value="ECO:0007669"/>
    <property type="project" value="TreeGrafter"/>
</dbReference>
<dbReference type="GO" id="GO:0005737">
    <property type="term" value="C:cytoplasm"/>
    <property type="evidence" value="ECO:0007669"/>
    <property type="project" value="TreeGrafter"/>
</dbReference>
<dbReference type="InterPro" id="IPR015424">
    <property type="entry name" value="PyrdxlP-dep_Trfase"/>
</dbReference>
<dbReference type="InterPro" id="IPR000277">
    <property type="entry name" value="Cys/Met-Metab_PyrdxlP-dep_enz"/>
</dbReference>